<dbReference type="EMBL" id="JADHOK010000007">
    <property type="protein sequence ID" value="MBL6761286.1"/>
    <property type="molecule type" value="Genomic_DNA"/>
</dbReference>
<feature type="domain" description="AB hydrolase-1" evidence="1">
    <location>
        <begin position="29"/>
        <end position="276"/>
    </location>
</feature>
<proteinExistence type="predicted"/>
<organism evidence="2 3">
    <name type="scientific">PS1 clade bacterium</name>
    <dbReference type="NCBI Taxonomy" id="2175152"/>
    <lineage>
        <taxon>Bacteria</taxon>
        <taxon>Pseudomonadati</taxon>
        <taxon>Pseudomonadota</taxon>
        <taxon>Alphaproteobacteria</taxon>
        <taxon>PS1 clade</taxon>
    </lineage>
</organism>
<name>A0A937HM58_9PROT</name>
<dbReference type="InterPro" id="IPR050471">
    <property type="entry name" value="AB_hydrolase"/>
</dbReference>
<comment type="caution">
    <text evidence="2">The sequence shown here is derived from an EMBL/GenBank/DDBJ whole genome shotgun (WGS) entry which is preliminary data.</text>
</comment>
<dbReference type="GO" id="GO:0004806">
    <property type="term" value="F:triacylglycerol lipase activity"/>
    <property type="evidence" value="ECO:0007669"/>
    <property type="project" value="TreeGrafter"/>
</dbReference>
<dbReference type="Gene3D" id="3.40.50.1820">
    <property type="entry name" value="alpha/beta hydrolase"/>
    <property type="match status" value="1"/>
</dbReference>
<dbReference type="InterPro" id="IPR029058">
    <property type="entry name" value="AB_hydrolase_fold"/>
</dbReference>
<dbReference type="PANTHER" id="PTHR43433:SF5">
    <property type="entry name" value="AB HYDROLASE-1 DOMAIN-CONTAINING PROTEIN"/>
    <property type="match status" value="1"/>
</dbReference>
<dbReference type="GO" id="GO:0046503">
    <property type="term" value="P:glycerolipid catabolic process"/>
    <property type="evidence" value="ECO:0007669"/>
    <property type="project" value="TreeGrafter"/>
</dbReference>
<sequence length="295" mass="31113">MAIANIDGLALCYAVFPATPKDGEKSGETLILIRGLGTQMIQWPQPFIDYFTAAGFDVIIFDNRDVGESGKLDAAGVPDIMALAAGAEAGAAFPVPYGLDDMARDVIGLMDALGIDKAHIFGMSLGGMVAQHLAFSHAARMAKVVCVMSSSGHPSLPRPAVSRLAPPDNDDAGELIDYLAESLSEHASPAFVTPDAAYRAMAEKIVKRCWHPQGVIRQMAAAIADGDRTARLKAITVPFMVVHGDADTLVDISCGRHIAENVPNAIWRPVAGMGHDIGPGLEDEIGLDVLAFLKG</sequence>
<dbReference type="Pfam" id="PF00561">
    <property type="entry name" value="Abhydrolase_1"/>
    <property type="match status" value="1"/>
</dbReference>
<gene>
    <name evidence="2" type="ORF">ISQ19_01145</name>
</gene>
<dbReference type="AlphaFoldDB" id="A0A937HM58"/>
<dbReference type="PANTHER" id="PTHR43433">
    <property type="entry name" value="HYDROLASE, ALPHA/BETA FOLD FAMILY PROTEIN"/>
    <property type="match status" value="1"/>
</dbReference>
<evidence type="ECO:0000313" key="2">
    <source>
        <dbReference type="EMBL" id="MBL6761286.1"/>
    </source>
</evidence>
<dbReference type="SUPFAM" id="SSF53474">
    <property type="entry name" value="alpha/beta-Hydrolases"/>
    <property type="match status" value="1"/>
</dbReference>
<keyword evidence="2" id="KW-0378">Hydrolase</keyword>
<dbReference type="InterPro" id="IPR000073">
    <property type="entry name" value="AB_hydrolase_1"/>
</dbReference>
<reference evidence="2" key="1">
    <citation type="submission" date="2020-10" db="EMBL/GenBank/DDBJ databases">
        <title>Microbiome of the Black Sea water column analyzed by genome centric metagenomics.</title>
        <authorList>
            <person name="Cabello-Yeves P.J."/>
            <person name="Callieri C."/>
            <person name="Picazo A."/>
            <person name="Mehrshad M."/>
            <person name="Haro-Moreno J.M."/>
            <person name="Roda-Garcia J."/>
            <person name="Dzembekova N."/>
            <person name="Slabakova V."/>
            <person name="Slabakova N."/>
            <person name="Moncheva S."/>
            <person name="Rodriguez-Valera F."/>
        </authorList>
    </citation>
    <scope>NUCLEOTIDE SEQUENCE</scope>
    <source>
        <strain evidence="2">BS307-5m-G5</strain>
    </source>
</reference>
<evidence type="ECO:0000259" key="1">
    <source>
        <dbReference type="Pfam" id="PF00561"/>
    </source>
</evidence>
<accession>A0A937HM58</accession>
<evidence type="ECO:0000313" key="3">
    <source>
        <dbReference type="Proteomes" id="UP000785783"/>
    </source>
</evidence>
<protein>
    <submittedName>
        <fullName evidence="2">Alpha/beta fold hydrolase</fullName>
    </submittedName>
</protein>
<dbReference type="Proteomes" id="UP000785783">
    <property type="component" value="Unassembled WGS sequence"/>
</dbReference>